<dbReference type="EC" id="3.7.1.3" evidence="4 5"/>
<feature type="binding site" evidence="4">
    <location>
        <position position="109"/>
    </location>
    <ligand>
        <name>pyridoxal 5'-phosphate</name>
        <dbReference type="ChEBI" id="CHEBI:597326"/>
    </ligand>
</feature>
<dbReference type="InterPro" id="IPR015424">
    <property type="entry name" value="PyrdxlP-dep_Trfase"/>
</dbReference>
<dbReference type="PANTHER" id="PTHR14084">
    <property type="entry name" value="KYNURENINASE"/>
    <property type="match status" value="1"/>
</dbReference>
<dbReference type="Pfam" id="PF22580">
    <property type="entry name" value="KYNU_C"/>
    <property type="match status" value="1"/>
</dbReference>
<dbReference type="GO" id="GO:0043420">
    <property type="term" value="P:anthranilate metabolic process"/>
    <property type="evidence" value="ECO:0007669"/>
    <property type="project" value="TreeGrafter"/>
</dbReference>
<gene>
    <name evidence="4 7" type="primary">kynU</name>
    <name evidence="7" type="ORF">G7034_04710</name>
</gene>
<organism evidence="7 8">
    <name type="scientific">Psychroflexus maritimus</name>
    <dbReference type="NCBI Taxonomy" id="2714865"/>
    <lineage>
        <taxon>Bacteria</taxon>
        <taxon>Pseudomonadati</taxon>
        <taxon>Bacteroidota</taxon>
        <taxon>Flavobacteriia</taxon>
        <taxon>Flavobacteriales</taxon>
        <taxon>Flavobacteriaceae</taxon>
        <taxon>Psychroflexus</taxon>
    </lineage>
</organism>
<dbReference type="InterPro" id="IPR010111">
    <property type="entry name" value="Kynureninase"/>
</dbReference>
<feature type="modified residue" description="N6-(pyridoxal phosphate)lysine" evidence="4">
    <location>
        <position position="248"/>
    </location>
</feature>
<keyword evidence="8" id="KW-1185">Reference proteome</keyword>
<comment type="catalytic activity">
    <reaction evidence="6">
        <text>3-hydroxy-L-kynurenine + H2O = 3-hydroxyanthranilate + L-alanine + H(+)</text>
        <dbReference type="Rhea" id="RHEA:25143"/>
        <dbReference type="ChEBI" id="CHEBI:15377"/>
        <dbReference type="ChEBI" id="CHEBI:15378"/>
        <dbReference type="ChEBI" id="CHEBI:36559"/>
        <dbReference type="ChEBI" id="CHEBI:57972"/>
        <dbReference type="ChEBI" id="CHEBI:58125"/>
        <dbReference type="EC" id="3.7.1.3"/>
    </reaction>
</comment>
<dbReference type="FunFam" id="3.40.640.10:FF:000031">
    <property type="entry name" value="Kynureninase"/>
    <property type="match status" value="1"/>
</dbReference>
<dbReference type="GO" id="GO:0005737">
    <property type="term" value="C:cytoplasm"/>
    <property type="evidence" value="ECO:0007669"/>
    <property type="project" value="UniProtKB-UniRule"/>
</dbReference>
<dbReference type="GO" id="GO:0030170">
    <property type="term" value="F:pyridoxal phosphate binding"/>
    <property type="evidence" value="ECO:0007669"/>
    <property type="project" value="UniProtKB-UniRule"/>
</dbReference>
<feature type="binding site" evidence="4">
    <location>
        <position position="225"/>
    </location>
    <ligand>
        <name>pyridoxal 5'-phosphate</name>
        <dbReference type="ChEBI" id="CHEBI:597326"/>
    </ligand>
</feature>
<dbReference type="EMBL" id="JAANAS010000039">
    <property type="protein sequence ID" value="NGZ89549.1"/>
    <property type="molecule type" value="Genomic_DNA"/>
</dbReference>
<dbReference type="NCBIfam" id="TIGR01814">
    <property type="entry name" value="kynureninase"/>
    <property type="match status" value="1"/>
</dbReference>
<dbReference type="GO" id="GO:0019805">
    <property type="term" value="P:quinolinate biosynthetic process"/>
    <property type="evidence" value="ECO:0007669"/>
    <property type="project" value="UniProtKB-UniRule"/>
</dbReference>
<feature type="binding site" evidence="4">
    <location>
        <position position="306"/>
    </location>
    <ligand>
        <name>pyridoxal 5'-phosphate</name>
        <dbReference type="ChEBI" id="CHEBI:597326"/>
    </ligand>
</feature>
<evidence type="ECO:0000256" key="5">
    <source>
        <dbReference type="NCBIfam" id="TIGR01814"/>
    </source>
</evidence>
<dbReference type="GO" id="GO:0009435">
    <property type="term" value="P:NAD+ biosynthetic process"/>
    <property type="evidence" value="ECO:0007669"/>
    <property type="project" value="UniProtKB-UniRule"/>
</dbReference>
<feature type="binding site" evidence="4">
    <location>
        <position position="278"/>
    </location>
    <ligand>
        <name>pyridoxal 5'-phosphate</name>
        <dbReference type="ChEBI" id="CHEBI:597326"/>
    </ligand>
</feature>
<dbReference type="Gene3D" id="3.40.640.10">
    <property type="entry name" value="Type I PLP-dependent aspartate aminotransferase-like (Major domain)"/>
    <property type="match status" value="1"/>
</dbReference>
<comment type="caution">
    <text evidence="4">Lacks conserved residue(s) required for the propagation of feature annotation.</text>
</comment>
<sequence>MIKTAYQKGLNFAKEMDLQDPLASFSDEFHIPTQKNGDKHIYLCGNSLGLQPKQTASFIQQELDDWANLGVEGHTEAQHPWMPYHEFLSESMAKIVGAKPSEVVVMNTLTTNLHLMMVSFYRPTSKKYKIVIEADAFPSDKYAVESQLKFHNIDPADGLILWKPREGEHLCRLEDLKEIVAENKEEIALFMIGNTNYYSGQFYNMSEITKLGHDNGIIVGFDLAHGAGNIQPNLHEVGADFAVWCTYKYLNSGPGSLGGCFVHERHANNKELKRFVGWWGHNKDTRFNMRKDFDPIPGAEGWQLSNPPILSMAAIRASLAIFERAGFENIREKSEKITGYLEFLLSDFAGDKINILTPKNPKERGCQLSIQVKNADKSLFDAITKQGVIADWREPDVIRIAPAPLYNSYQDVFAFAELLKKLI</sequence>
<evidence type="ECO:0000256" key="4">
    <source>
        <dbReference type="HAMAP-Rule" id="MF_01970"/>
    </source>
</evidence>
<evidence type="ECO:0000256" key="2">
    <source>
        <dbReference type="ARBA" id="ARBA00022801"/>
    </source>
</evidence>
<comment type="caution">
    <text evidence="7">The sequence shown here is derived from an EMBL/GenBank/DDBJ whole genome shotgun (WGS) entry which is preliminary data.</text>
</comment>
<feature type="binding site" evidence="4">
    <location>
        <position position="110"/>
    </location>
    <ligand>
        <name>pyridoxal 5'-phosphate</name>
        <dbReference type="ChEBI" id="CHEBI:597326"/>
    </ligand>
</feature>
<dbReference type="InterPro" id="IPR015422">
    <property type="entry name" value="PyrdxlP-dep_Trfase_small"/>
</dbReference>
<name>A0A967AJJ7_9FLAO</name>
<keyword evidence="3 4" id="KW-0663">Pyridoxal phosphate</keyword>
<dbReference type="GO" id="GO:0019441">
    <property type="term" value="P:L-tryptophan catabolic process to kynurenine"/>
    <property type="evidence" value="ECO:0007669"/>
    <property type="project" value="TreeGrafter"/>
</dbReference>
<dbReference type="AlphaFoldDB" id="A0A967AJJ7"/>
<feature type="binding site" evidence="4">
    <location>
        <begin position="137"/>
        <end position="140"/>
    </location>
    <ligand>
        <name>pyridoxal 5'-phosphate</name>
        <dbReference type="ChEBI" id="CHEBI:597326"/>
    </ligand>
</feature>
<evidence type="ECO:0000256" key="1">
    <source>
        <dbReference type="ARBA" id="ARBA00022642"/>
    </source>
</evidence>
<comment type="subunit">
    <text evidence="4 6">Homodimer.</text>
</comment>
<dbReference type="PIRSF" id="PIRSF038800">
    <property type="entry name" value="KYNU"/>
    <property type="match status" value="1"/>
</dbReference>
<dbReference type="GO" id="GO:0030429">
    <property type="term" value="F:kynureninase activity"/>
    <property type="evidence" value="ECO:0007669"/>
    <property type="project" value="UniProtKB-UniRule"/>
</dbReference>
<dbReference type="PANTHER" id="PTHR14084:SF0">
    <property type="entry name" value="KYNURENINASE"/>
    <property type="match status" value="1"/>
</dbReference>
<proteinExistence type="inferred from homology"/>
<evidence type="ECO:0000256" key="3">
    <source>
        <dbReference type="ARBA" id="ARBA00022898"/>
    </source>
</evidence>
<evidence type="ECO:0000256" key="6">
    <source>
        <dbReference type="PIRNR" id="PIRNR038800"/>
    </source>
</evidence>
<accession>A0A967AJJ7</accession>
<dbReference type="InterPro" id="IPR015421">
    <property type="entry name" value="PyrdxlP-dep_Trfase_major"/>
</dbReference>
<dbReference type="Proteomes" id="UP000643701">
    <property type="component" value="Unassembled WGS sequence"/>
</dbReference>
<reference evidence="7" key="1">
    <citation type="submission" date="2020-03" db="EMBL/GenBank/DDBJ databases">
        <title>Psychroflexus Maritimus sp. nov., isolate from marine sediment.</title>
        <authorList>
            <person name="Zhong Y.-L."/>
        </authorList>
    </citation>
    <scope>NUCLEOTIDE SEQUENCE</scope>
    <source>
        <strain evidence="7">C1</strain>
    </source>
</reference>
<protein>
    <recommendedName>
        <fullName evidence="4 5">Kynureninase</fullName>
        <ecNumber evidence="4 5">3.7.1.3</ecNumber>
    </recommendedName>
    <alternativeName>
        <fullName evidence="4">L-kynurenine hydrolase</fullName>
    </alternativeName>
</protein>
<comment type="function">
    <text evidence="4 6">Catalyzes the cleavage of L-kynurenine (L-Kyn) and L-3-hydroxykynurenine (L-3OHKyn) into anthranilic acid (AA) and 3-hydroxyanthranilic acid (3-OHAA), respectively.</text>
</comment>
<comment type="similarity">
    <text evidence="4 6">Belongs to the kynureninase family.</text>
</comment>
<comment type="catalytic activity">
    <reaction evidence="4 6">
        <text>L-kynurenine + H2O = anthranilate + L-alanine + H(+)</text>
        <dbReference type="Rhea" id="RHEA:16813"/>
        <dbReference type="ChEBI" id="CHEBI:15377"/>
        <dbReference type="ChEBI" id="CHEBI:15378"/>
        <dbReference type="ChEBI" id="CHEBI:16567"/>
        <dbReference type="ChEBI" id="CHEBI:57959"/>
        <dbReference type="ChEBI" id="CHEBI:57972"/>
        <dbReference type="EC" id="3.7.1.3"/>
    </reaction>
</comment>
<comment type="pathway">
    <text evidence="4 6">Cofactor biosynthesis; NAD(+) biosynthesis; quinolinate from L-kynurenine: step 2/3.</text>
</comment>
<feature type="binding site" evidence="4">
    <location>
        <position position="222"/>
    </location>
    <ligand>
        <name>pyridoxal 5'-phosphate</name>
        <dbReference type="ChEBI" id="CHEBI:597326"/>
    </ligand>
</feature>
<dbReference type="SUPFAM" id="SSF53383">
    <property type="entry name" value="PLP-dependent transferases"/>
    <property type="match status" value="1"/>
</dbReference>
<comment type="cofactor">
    <cofactor evidence="4 6">
        <name>pyridoxal 5'-phosphate</name>
        <dbReference type="ChEBI" id="CHEBI:597326"/>
    </cofactor>
</comment>
<dbReference type="HAMAP" id="MF_01970">
    <property type="entry name" value="Kynureninase"/>
    <property type="match status" value="1"/>
</dbReference>
<dbReference type="Gene3D" id="3.90.1150.10">
    <property type="entry name" value="Aspartate Aminotransferase, domain 1"/>
    <property type="match status" value="1"/>
</dbReference>
<evidence type="ECO:0000313" key="7">
    <source>
        <dbReference type="EMBL" id="NGZ89549.1"/>
    </source>
</evidence>
<keyword evidence="2 4" id="KW-0378">Hydrolase</keyword>
<evidence type="ECO:0000313" key="8">
    <source>
        <dbReference type="Proteomes" id="UP000643701"/>
    </source>
</evidence>
<comment type="pathway">
    <text evidence="4 6">Amino-acid degradation; L-kynurenine degradation; L-alanine and anthranilate from L-kynurenine: step 1/1.</text>
</comment>
<feature type="binding site" evidence="4">
    <location>
        <position position="247"/>
    </location>
    <ligand>
        <name>pyridoxal 5'-phosphate</name>
        <dbReference type="ChEBI" id="CHEBI:597326"/>
    </ligand>
</feature>
<dbReference type="GO" id="GO:0097053">
    <property type="term" value="P:L-kynurenine catabolic process"/>
    <property type="evidence" value="ECO:0007669"/>
    <property type="project" value="UniProtKB-UniRule"/>
</dbReference>
<keyword evidence="1 4" id="KW-0662">Pyridine nucleotide biosynthesis</keyword>